<feature type="transmembrane region" description="Helical" evidence="3">
    <location>
        <begin position="29"/>
        <end position="60"/>
    </location>
</feature>
<feature type="transmembrane region" description="Helical" evidence="3">
    <location>
        <begin position="111"/>
        <end position="134"/>
    </location>
</feature>
<reference evidence="4 5" key="1">
    <citation type="submission" date="2018-06" db="EMBL/GenBank/DDBJ databases">
        <authorList>
            <consortium name="Pathogen Informatics"/>
            <person name="Doyle S."/>
        </authorList>
    </citation>
    <scope>NUCLEOTIDE SEQUENCE [LARGE SCALE GENOMIC DNA]</scope>
    <source>
        <strain evidence="4 5">NCTC13292</strain>
    </source>
</reference>
<dbReference type="InterPro" id="IPR043130">
    <property type="entry name" value="CDP-OH_PTrfase_TM_dom"/>
</dbReference>
<dbReference type="PROSITE" id="PS00379">
    <property type="entry name" value="CDP_ALCOHOL_P_TRANSF"/>
    <property type="match status" value="1"/>
</dbReference>
<name>A0A378J5N5_9GAMM</name>
<dbReference type="GO" id="GO:0016020">
    <property type="term" value="C:membrane"/>
    <property type="evidence" value="ECO:0007669"/>
    <property type="project" value="InterPro"/>
</dbReference>
<dbReference type="EMBL" id="UGOA01000001">
    <property type="protein sequence ID" value="STX42578.1"/>
    <property type="molecule type" value="Genomic_DNA"/>
</dbReference>
<keyword evidence="1 2" id="KW-0808">Transferase</keyword>
<dbReference type="AlphaFoldDB" id="A0A378J5N5"/>
<dbReference type="InterPro" id="IPR048254">
    <property type="entry name" value="CDP_ALCOHOL_P_TRANSF_CS"/>
</dbReference>
<organism evidence="4 5">
    <name type="scientific">Legionella donaldsonii</name>
    <dbReference type="NCBI Taxonomy" id="45060"/>
    <lineage>
        <taxon>Bacteria</taxon>
        <taxon>Pseudomonadati</taxon>
        <taxon>Pseudomonadota</taxon>
        <taxon>Gammaproteobacteria</taxon>
        <taxon>Legionellales</taxon>
        <taxon>Legionellaceae</taxon>
        <taxon>Legionella</taxon>
    </lineage>
</organism>
<dbReference type="InterPro" id="IPR000462">
    <property type="entry name" value="CDP-OH_P_trans"/>
</dbReference>
<dbReference type="GO" id="GO:0008654">
    <property type="term" value="P:phospholipid biosynthetic process"/>
    <property type="evidence" value="ECO:0007669"/>
    <property type="project" value="InterPro"/>
</dbReference>
<sequence length="212" mass="23632">MLEQSIRPLYQSLLVEPAVRWIGHRIDPFAITVLAGILGLLFIPALLLNYPLAAIALLLASGYCDTLDGTLARFQKNTTALGTVLDIVMDRFVEFSTLLGLYLLAPNTRALATIFMLGSILFCITSFLVVGIFTPNNSDKSFHYSPGLMERAEAFSFFIVMVLIPHYFNLLAWIFSFLVCLTAGIRLKQFAQGQKKLNLIVNIPQNSELQKK</sequence>
<dbReference type="OrthoDB" id="9790577at2"/>
<evidence type="ECO:0000256" key="2">
    <source>
        <dbReference type="RuleBase" id="RU003750"/>
    </source>
</evidence>
<comment type="similarity">
    <text evidence="2">Belongs to the CDP-alcohol phosphatidyltransferase class-I family.</text>
</comment>
<protein>
    <submittedName>
        <fullName evidence="4">Cytochrome oxidase-like protein</fullName>
    </submittedName>
</protein>
<evidence type="ECO:0000313" key="4">
    <source>
        <dbReference type="EMBL" id="STX42578.1"/>
    </source>
</evidence>
<dbReference type="Pfam" id="PF01066">
    <property type="entry name" value="CDP-OH_P_transf"/>
    <property type="match status" value="1"/>
</dbReference>
<dbReference type="RefSeq" id="WP_115221357.1">
    <property type="nucleotide sequence ID" value="NZ_UGOA01000001.1"/>
</dbReference>
<evidence type="ECO:0000256" key="1">
    <source>
        <dbReference type="ARBA" id="ARBA00022679"/>
    </source>
</evidence>
<accession>A0A378J5N5</accession>
<evidence type="ECO:0000313" key="5">
    <source>
        <dbReference type="Proteomes" id="UP000254677"/>
    </source>
</evidence>
<dbReference type="GO" id="GO:0016780">
    <property type="term" value="F:phosphotransferase activity, for other substituted phosphate groups"/>
    <property type="evidence" value="ECO:0007669"/>
    <property type="project" value="InterPro"/>
</dbReference>
<keyword evidence="3" id="KW-0812">Transmembrane</keyword>
<gene>
    <name evidence="4" type="primary">ynjF</name>
    <name evidence="4" type="ORF">NCTC13292_01658</name>
</gene>
<feature type="transmembrane region" description="Helical" evidence="3">
    <location>
        <begin position="154"/>
        <end position="187"/>
    </location>
</feature>
<proteinExistence type="inferred from homology"/>
<keyword evidence="3" id="KW-1133">Transmembrane helix</keyword>
<dbReference type="Proteomes" id="UP000254677">
    <property type="component" value="Unassembled WGS sequence"/>
</dbReference>
<keyword evidence="3" id="KW-0472">Membrane</keyword>
<keyword evidence="5" id="KW-1185">Reference proteome</keyword>
<dbReference type="Gene3D" id="1.20.120.1760">
    <property type="match status" value="1"/>
</dbReference>
<evidence type="ECO:0000256" key="3">
    <source>
        <dbReference type="SAM" id="Phobius"/>
    </source>
</evidence>